<reference evidence="1 2" key="1">
    <citation type="journal article" date="2021" name="J. Hered.">
        <title>A chromosome-level genome assembly of the parasitoid wasp, Cotesia glomerata (Hymenoptera: Braconidae).</title>
        <authorList>
            <person name="Pinto B.J."/>
            <person name="Weis J.J."/>
            <person name="Gamble T."/>
            <person name="Ode P.J."/>
            <person name="Paul R."/>
            <person name="Zaspel J.M."/>
        </authorList>
    </citation>
    <scope>NUCLEOTIDE SEQUENCE [LARGE SCALE GENOMIC DNA]</scope>
    <source>
        <strain evidence="1">CgM1</strain>
    </source>
</reference>
<sequence length="85" mass="9951">MTAAPTIKIKDKRKMPLQRNNQPIHKKVETWVVNNVYKYNFIDDSKEDDVLVHDIHSGFDGKDNWIVKLIFYHHPGALIRIEAVP</sequence>
<accession>A0AAV7HTS2</accession>
<dbReference type="AlphaFoldDB" id="A0AAV7HTS2"/>
<evidence type="ECO:0000313" key="2">
    <source>
        <dbReference type="Proteomes" id="UP000826195"/>
    </source>
</evidence>
<keyword evidence="2" id="KW-1185">Reference proteome</keyword>
<gene>
    <name evidence="1" type="ORF">KQX54_016923</name>
</gene>
<evidence type="ECO:0000313" key="1">
    <source>
        <dbReference type="EMBL" id="KAH0535515.1"/>
    </source>
</evidence>
<name>A0AAV7HTS2_COTGL</name>
<comment type="caution">
    <text evidence="1">The sequence shown here is derived from an EMBL/GenBank/DDBJ whole genome shotgun (WGS) entry which is preliminary data.</text>
</comment>
<dbReference type="EMBL" id="JAHXZJ010002982">
    <property type="protein sequence ID" value="KAH0535515.1"/>
    <property type="molecule type" value="Genomic_DNA"/>
</dbReference>
<organism evidence="1 2">
    <name type="scientific">Cotesia glomerata</name>
    <name type="common">Lepidopteran parasitic wasp</name>
    <name type="synonym">Apanteles glomeratus</name>
    <dbReference type="NCBI Taxonomy" id="32391"/>
    <lineage>
        <taxon>Eukaryota</taxon>
        <taxon>Metazoa</taxon>
        <taxon>Ecdysozoa</taxon>
        <taxon>Arthropoda</taxon>
        <taxon>Hexapoda</taxon>
        <taxon>Insecta</taxon>
        <taxon>Pterygota</taxon>
        <taxon>Neoptera</taxon>
        <taxon>Endopterygota</taxon>
        <taxon>Hymenoptera</taxon>
        <taxon>Apocrita</taxon>
        <taxon>Ichneumonoidea</taxon>
        <taxon>Braconidae</taxon>
        <taxon>Microgastrinae</taxon>
        <taxon>Cotesia</taxon>
    </lineage>
</organism>
<proteinExistence type="predicted"/>
<dbReference type="Proteomes" id="UP000826195">
    <property type="component" value="Unassembled WGS sequence"/>
</dbReference>
<protein>
    <submittedName>
        <fullName evidence="1">Uncharacterized protein</fullName>
    </submittedName>
</protein>